<feature type="transmembrane region" description="Helical" evidence="1">
    <location>
        <begin position="91"/>
        <end position="111"/>
    </location>
</feature>
<feature type="transmembrane region" description="Helical" evidence="1">
    <location>
        <begin position="16"/>
        <end position="37"/>
    </location>
</feature>
<evidence type="ECO:0000313" key="3">
    <source>
        <dbReference type="Proteomes" id="UP000546162"/>
    </source>
</evidence>
<dbReference type="RefSeq" id="WP_185042935.1">
    <property type="nucleotide sequence ID" value="NZ_BOMR01000112.1"/>
</dbReference>
<keyword evidence="1" id="KW-0812">Transmembrane</keyword>
<name>A0A7W7MA47_9ACTN</name>
<gene>
    <name evidence="2" type="ORF">BJY16_006051</name>
</gene>
<evidence type="ECO:0000313" key="2">
    <source>
        <dbReference type="EMBL" id="MBB4742592.1"/>
    </source>
</evidence>
<reference evidence="2 3" key="1">
    <citation type="submission" date="2020-08" db="EMBL/GenBank/DDBJ databases">
        <title>Sequencing the genomes of 1000 actinobacteria strains.</title>
        <authorList>
            <person name="Klenk H.-P."/>
        </authorList>
    </citation>
    <scope>NUCLEOTIDE SEQUENCE [LARGE SCALE GENOMIC DNA]</scope>
    <source>
        <strain evidence="2 3">DSM 45809</strain>
    </source>
</reference>
<proteinExistence type="predicted"/>
<dbReference type="Proteomes" id="UP000546162">
    <property type="component" value="Unassembled WGS sequence"/>
</dbReference>
<organism evidence="2 3">
    <name type="scientific">Actinoplanes octamycinicus</name>
    <dbReference type="NCBI Taxonomy" id="135948"/>
    <lineage>
        <taxon>Bacteria</taxon>
        <taxon>Bacillati</taxon>
        <taxon>Actinomycetota</taxon>
        <taxon>Actinomycetes</taxon>
        <taxon>Micromonosporales</taxon>
        <taxon>Micromonosporaceae</taxon>
        <taxon>Actinoplanes</taxon>
    </lineage>
</organism>
<keyword evidence="1" id="KW-0472">Membrane</keyword>
<keyword evidence="3" id="KW-1185">Reference proteome</keyword>
<dbReference type="AlphaFoldDB" id="A0A7W7MA47"/>
<accession>A0A7W7MA47</accession>
<dbReference type="EMBL" id="JACHNB010000001">
    <property type="protein sequence ID" value="MBB4742592.1"/>
    <property type="molecule type" value="Genomic_DNA"/>
</dbReference>
<sequence>MPTPTAPSEWVTATRAAITASILLAATTTGLALAITLDAPAKAITLTHLTAGLLTLATIGATIAWRRAGHTTADLFGYALPHLGGPDNQRALITGALLRTLGALALLANVLTTRTSTHRLIAGLAQPLDRYEPNSPNDGMLPHLEAWNATQWDPDLQSEIEHRRRQQTP</sequence>
<feature type="transmembrane region" description="Helical" evidence="1">
    <location>
        <begin position="44"/>
        <end position="65"/>
    </location>
</feature>
<keyword evidence="1" id="KW-1133">Transmembrane helix</keyword>
<evidence type="ECO:0000256" key="1">
    <source>
        <dbReference type="SAM" id="Phobius"/>
    </source>
</evidence>
<comment type="caution">
    <text evidence="2">The sequence shown here is derived from an EMBL/GenBank/DDBJ whole genome shotgun (WGS) entry which is preliminary data.</text>
</comment>
<protein>
    <submittedName>
        <fullName evidence="2">Uncharacterized protein</fullName>
    </submittedName>
</protein>